<keyword evidence="1" id="KW-0678">Repressor</keyword>
<dbReference type="SUPFAM" id="SSF46785">
    <property type="entry name" value="Winged helix' DNA-binding domain"/>
    <property type="match status" value="1"/>
</dbReference>
<keyword evidence="4" id="KW-0804">Transcription</keyword>
<dbReference type="PRINTS" id="PR00037">
    <property type="entry name" value="HTHLACR"/>
</dbReference>
<dbReference type="Proteomes" id="UP000241447">
    <property type="component" value="Chromosome"/>
</dbReference>
<dbReference type="Gene3D" id="1.10.10.10">
    <property type="entry name" value="Winged helix-like DNA-binding domain superfamily/Winged helix DNA-binding domain"/>
    <property type="match status" value="1"/>
</dbReference>
<dbReference type="EMBL" id="CP028475">
    <property type="protein sequence ID" value="AVW91198.1"/>
    <property type="molecule type" value="Genomic_DNA"/>
</dbReference>
<accession>A0A2R4M235</accession>
<evidence type="ECO:0000313" key="7">
    <source>
        <dbReference type="Proteomes" id="UP000241447"/>
    </source>
</evidence>
<dbReference type="PANTHER" id="PTHR30363">
    <property type="entry name" value="HTH-TYPE TRANSCRIPTIONAL REGULATOR SRLR-RELATED"/>
    <property type="match status" value="1"/>
</dbReference>
<dbReference type="AlphaFoldDB" id="A0A2R4M235"/>
<dbReference type="PROSITE" id="PS00894">
    <property type="entry name" value="HTH_DEOR_1"/>
    <property type="match status" value="1"/>
</dbReference>
<dbReference type="InterPro" id="IPR050313">
    <property type="entry name" value="Carb_Metab_HTH_regulators"/>
</dbReference>
<dbReference type="SMART" id="SM00420">
    <property type="entry name" value="HTH_DEOR"/>
    <property type="match status" value="1"/>
</dbReference>
<protein>
    <submittedName>
        <fullName evidence="6">DeoR/GlpR transcriptional regulator</fullName>
    </submittedName>
</protein>
<evidence type="ECO:0000256" key="1">
    <source>
        <dbReference type="ARBA" id="ARBA00022491"/>
    </source>
</evidence>
<dbReference type="InterPro" id="IPR037171">
    <property type="entry name" value="NagB/RpiA_transferase-like"/>
</dbReference>
<dbReference type="KEGG" id="cbak:DA792_08990"/>
<dbReference type="InterPro" id="IPR036388">
    <property type="entry name" value="WH-like_DNA-bd_sf"/>
</dbReference>
<evidence type="ECO:0000256" key="3">
    <source>
        <dbReference type="ARBA" id="ARBA00023125"/>
    </source>
</evidence>
<proteinExistence type="predicted"/>
<dbReference type="GO" id="GO:0003677">
    <property type="term" value="F:DNA binding"/>
    <property type="evidence" value="ECO:0007669"/>
    <property type="project" value="UniProtKB-KW"/>
</dbReference>
<evidence type="ECO:0000313" key="6">
    <source>
        <dbReference type="EMBL" id="AVW91198.1"/>
    </source>
</evidence>
<dbReference type="Pfam" id="PF00455">
    <property type="entry name" value="DeoRC"/>
    <property type="match status" value="1"/>
</dbReference>
<feature type="domain" description="HTH deoR-type" evidence="5">
    <location>
        <begin position="3"/>
        <end position="58"/>
    </location>
</feature>
<dbReference type="InterPro" id="IPR036390">
    <property type="entry name" value="WH_DNA-bd_sf"/>
</dbReference>
<organism evidence="6 7">
    <name type="scientific">Celeribacter baekdonensis</name>
    <dbReference type="NCBI Taxonomy" id="875171"/>
    <lineage>
        <taxon>Bacteria</taxon>
        <taxon>Pseudomonadati</taxon>
        <taxon>Pseudomonadota</taxon>
        <taxon>Alphaproteobacteria</taxon>
        <taxon>Rhodobacterales</taxon>
        <taxon>Roseobacteraceae</taxon>
        <taxon>Celeribacter</taxon>
    </lineage>
</organism>
<evidence type="ECO:0000259" key="5">
    <source>
        <dbReference type="PROSITE" id="PS51000"/>
    </source>
</evidence>
<dbReference type="RefSeq" id="WP_107719647.1">
    <property type="nucleotide sequence ID" value="NZ_CP028475.1"/>
</dbReference>
<dbReference type="PROSITE" id="PS51000">
    <property type="entry name" value="HTH_DEOR_2"/>
    <property type="match status" value="1"/>
</dbReference>
<evidence type="ECO:0000256" key="2">
    <source>
        <dbReference type="ARBA" id="ARBA00023015"/>
    </source>
</evidence>
<sequence>MARTHRQEQILAFLAARGKAAISSLAEEFEVSDETIRRDLKLLSGEGLVEKFHGGVRLPMPRAEAPFERRLLENAAAKTAIAARTAAHMREGATLLLDNSTTACFLAKELTRREPMTILTISLEVAQILNSGGGQHRVILPGGELRASDRTLTGASTIHYLSSFSPSYFVMSVVAGSPSGCQDFDLFEVEFKRAMISRADETILMMDASKFSKSGLIHVCDWSEVDVMVTDGAPPEITEQIDHGHLLLVPPAQGDTA</sequence>
<evidence type="ECO:0000256" key="4">
    <source>
        <dbReference type="ARBA" id="ARBA00023163"/>
    </source>
</evidence>
<dbReference type="InterPro" id="IPR001034">
    <property type="entry name" value="DeoR_HTH"/>
</dbReference>
<name>A0A2R4M235_9RHOB</name>
<dbReference type="GO" id="GO:0003700">
    <property type="term" value="F:DNA-binding transcription factor activity"/>
    <property type="evidence" value="ECO:0007669"/>
    <property type="project" value="InterPro"/>
</dbReference>
<dbReference type="InterPro" id="IPR018356">
    <property type="entry name" value="Tscrpt_reg_HTH_DeoR_CS"/>
</dbReference>
<dbReference type="OrthoDB" id="9814815at2"/>
<keyword evidence="2" id="KW-0805">Transcription regulation</keyword>
<dbReference type="SUPFAM" id="SSF100950">
    <property type="entry name" value="NagB/RpiA/CoA transferase-like"/>
    <property type="match status" value="1"/>
</dbReference>
<dbReference type="PANTHER" id="PTHR30363:SF4">
    <property type="entry name" value="GLYCEROL-3-PHOSPHATE REGULON REPRESSOR"/>
    <property type="match status" value="1"/>
</dbReference>
<keyword evidence="3" id="KW-0238">DNA-binding</keyword>
<dbReference type="SMART" id="SM01134">
    <property type="entry name" value="DeoRC"/>
    <property type="match status" value="1"/>
</dbReference>
<gene>
    <name evidence="6" type="ORF">DA792_08990</name>
</gene>
<dbReference type="Pfam" id="PF08220">
    <property type="entry name" value="HTH_DeoR"/>
    <property type="match status" value="1"/>
</dbReference>
<dbReference type="InterPro" id="IPR014036">
    <property type="entry name" value="DeoR-like_C"/>
</dbReference>
<reference evidence="6 7" key="1">
    <citation type="submission" date="2018-03" db="EMBL/GenBank/DDBJ databases">
        <title>The Complete Genome of Celeribacter baekdonensis strain LH4, a Thiosulfate-Oxidizing Alphaproteobacterium Isolated from Gulf of Mexico Continental Slope Sediments.</title>
        <authorList>
            <person name="Flood B.E."/>
            <person name="Bailey J.V."/>
            <person name="Leprich D."/>
        </authorList>
    </citation>
    <scope>NUCLEOTIDE SEQUENCE [LARGE SCALE GENOMIC DNA]</scope>
    <source>
        <strain evidence="6 7">LH4</strain>
    </source>
</reference>